<dbReference type="SMART" id="SM01321">
    <property type="entry name" value="Y1_Tnp"/>
    <property type="match status" value="1"/>
</dbReference>
<dbReference type="RefSeq" id="WP_353898167.1">
    <property type="nucleotide sequence ID" value="NZ_JBEVCJ010000115.1"/>
</dbReference>
<dbReference type="PANTHER" id="PTHR34322">
    <property type="entry name" value="TRANSPOSASE, Y1_TNP DOMAIN-CONTAINING"/>
    <property type="match status" value="1"/>
</dbReference>
<name>A0ABV2C089_9GAMM</name>
<protein>
    <submittedName>
        <fullName evidence="2">Transposase</fullName>
    </submittedName>
</protein>
<reference evidence="2 3" key="1">
    <citation type="submission" date="2024-06" db="EMBL/GenBank/DDBJ databases">
        <authorList>
            <person name="Li F."/>
        </authorList>
    </citation>
    <scope>NUCLEOTIDE SEQUENCE [LARGE SCALE GENOMIC DNA]</scope>
    <source>
        <strain evidence="2 3">GXAS 311</strain>
    </source>
</reference>
<feature type="non-terminal residue" evidence="2">
    <location>
        <position position="169"/>
    </location>
</feature>
<evidence type="ECO:0000313" key="2">
    <source>
        <dbReference type="EMBL" id="MET1257584.1"/>
    </source>
</evidence>
<dbReference type="Gene3D" id="3.30.70.1290">
    <property type="entry name" value="Transposase IS200-like"/>
    <property type="match status" value="1"/>
</dbReference>
<dbReference type="InterPro" id="IPR002686">
    <property type="entry name" value="Transposase_17"/>
</dbReference>
<proteinExistence type="predicted"/>
<comment type="caution">
    <text evidence="2">The sequence shown here is derived from an EMBL/GenBank/DDBJ whole genome shotgun (WGS) entry which is preliminary data.</text>
</comment>
<feature type="domain" description="Transposase IS200-like" evidence="1">
    <location>
        <begin position="9"/>
        <end position="123"/>
    </location>
</feature>
<evidence type="ECO:0000313" key="3">
    <source>
        <dbReference type="Proteomes" id="UP001548189"/>
    </source>
</evidence>
<dbReference type="EMBL" id="JBEVCJ010000115">
    <property type="protein sequence ID" value="MET1257584.1"/>
    <property type="molecule type" value="Genomic_DNA"/>
</dbReference>
<dbReference type="Pfam" id="PF01797">
    <property type="entry name" value="Y1_Tnp"/>
    <property type="match status" value="1"/>
</dbReference>
<dbReference type="InterPro" id="IPR036515">
    <property type="entry name" value="Transposase_17_sf"/>
</dbReference>
<dbReference type="PANTHER" id="PTHR34322:SF2">
    <property type="entry name" value="TRANSPOSASE IS200-LIKE DOMAIN-CONTAINING PROTEIN"/>
    <property type="match status" value="1"/>
</dbReference>
<keyword evidence="3" id="KW-1185">Reference proteome</keyword>
<gene>
    <name evidence="2" type="ORF">ABVT43_20805</name>
</gene>
<accession>A0ABV2C089</accession>
<evidence type="ECO:0000259" key="1">
    <source>
        <dbReference type="SMART" id="SM01321"/>
    </source>
</evidence>
<organism evidence="2 3">
    <name type="scientific">Aliikangiella maris</name>
    <dbReference type="NCBI Taxonomy" id="3162458"/>
    <lineage>
        <taxon>Bacteria</taxon>
        <taxon>Pseudomonadati</taxon>
        <taxon>Pseudomonadota</taxon>
        <taxon>Gammaproteobacteria</taxon>
        <taxon>Oceanospirillales</taxon>
        <taxon>Pleioneaceae</taxon>
        <taxon>Aliikangiella</taxon>
    </lineage>
</organism>
<dbReference type="SUPFAM" id="SSF143422">
    <property type="entry name" value="Transposase IS200-like"/>
    <property type="match status" value="1"/>
</dbReference>
<sequence>MPRPLRIEYEDAYYHVMSRGRDKGRRNIFHSEKFYTAFLETLAEACERFEIVVHALMTNHYHLLVQTPLGNLGRAMRHINGVYTQRHNRLKNTDGPLFRGRYKSILVEKDSYLLQLSRYIHRNPIETKRPMVTQLENYPWSSYPAYVNQVESEDWLEREQVYQMLGNKQ</sequence>
<dbReference type="Proteomes" id="UP001548189">
    <property type="component" value="Unassembled WGS sequence"/>
</dbReference>